<reference evidence="1" key="1">
    <citation type="submission" date="2020-05" db="EMBL/GenBank/DDBJ databases">
        <title>Phylogenomic resolution of chytrid fungi.</title>
        <authorList>
            <person name="Stajich J.E."/>
            <person name="Amses K."/>
            <person name="Simmons R."/>
            <person name="Seto K."/>
            <person name="Myers J."/>
            <person name="Bonds A."/>
            <person name="Quandt C.A."/>
            <person name="Barry K."/>
            <person name="Liu P."/>
            <person name="Grigoriev I."/>
            <person name="Longcore J.E."/>
            <person name="James T.Y."/>
        </authorList>
    </citation>
    <scope>NUCLEOTIDE SEQUENCE</scope>
    <source>
        <strain evidence="1">PLAUS21</strain>
    </source>
</reference>
<proteinExistence type="predicted"/>
<protein>
    <recommendedName>
        <fullName evidence="3">Essential protein Yae1 N-terminal domain-containing protein</fullName>
    </recommendedName>
</protein>
<keyword evidence="2" id="KW-1185">Reference proteome</keyword>
<organism evidence="1 2">
    <name type="scientific">Boothiomyces macroporosus</name>
    <dbReference type="NCBI Taxonomy" id="261099"/>
    <lineage>
        <taxon>Eukaryota</taxon>
        <taxon>Fungi</taxon>
        <taxon>Fungi incertae sedis</taxon>
        <taxon>Chytridiomycota</taxon>
        <taxon>Chytridiomycota incertae sedis</taxon>
        <taxon>Chytridiomycetes</taxon>
        <taxon>Rhizophydiales</taxon>
        <taxon>Terramycetaceae</taxon>
        <taxon>Boothiomyces</taxon>
    </lineage>
</organism>
<dbReference type="Proteomes" id="UP001210925">
    <property type="component" value="Unassembled WGS sequence"/>
</dbReference>
<evidence type="ECO:0000313" key="2">
    <source>
        <dbReference type="Proteomes" id="UP001210925"/>
    </source>
</evidence>
<comment type="caution">
    <text evidence="1">The sequence shown here is derived from an EMBL/GenBank/DDBJ whole genome shotgun (WGS) entry which is preliminary data.</text>
</comment>
<dbReference type="InterPro" id="IPR052436">
    <property type="entry name" value="LTO1_adapter"/>
</dbReference>
<dbReference type="PANTHER" id="PTHR28532">
    <property type="entry name" value="GEO13458P1"/>
    <property type="match status" value="1"/>
</dbReference>
<evidence type="ECO:0008006" key="3">
    <source>
        <dbReference type="Google" id="ProtNLM"/>
    </source>
</evidence>
<sequence>MEDLIHLEEMFHEYGRLDGIEQGQKSGLLEGKVLGLEKGFDFAKEMGYYIAFSEHWISIVEQNRVAYPERTLKQLNNLLDLCLTFHTENNLNIDPLKLMNNVRGKFKAACSLLKVHYSYSDTQALNF</sequence>
<dbReference type="PANTHER" id="PTHR28532:SF1">
    <property type="entry name" value="ORAL CANCER OVEREXPRESSED 1"/>
    <property type="match status" value="1"/>
</dbReference>
<accession>A0AAD5ULZ4</accession>
<dbReference type="AlphaFoldDB" id="A0AAD5ULZ4"/>
<evidence type="ECO:0000313" key="1">
    <source>
        <dbReference type="EMBL" id="KAJ3261744.1"/>
    </source>
</evidence>
<name>A0AAD5ULZ4_9FUNG</name>
<gene>
    <name evidence="1" type="ORF">HK103_004695</name>
</gene>
<dbReference type="EMBL" id="JADGKB010000004">
    <property type="protein sequence ID" value="KAJ3261744.1"/>
    <property type="molecule type" value="Genomic_DNA"/>
</dbReference>